<dbReference type="InterPro" id="IPR051962">
    <property type="entry name" value="Cuticlin"/>
</dbReference>
<feature type="domain" description="ZP" evidence="10">
    <location>
        <begin position="50"/>
        <end position="293"/>
    </location>
</feature>
<evidence type="ECO:0000256" key="4">
    <source>
        <dbReference type="ARBA" id="ARBA00022692"/>
    </source>
</evidence>
<evidence type="ECO:0000256" key="5">
    <source>
        <dbReference type="ARBA" id="ARBA00022729"/>
    </source>
</evidence>
<dbReference type="Pfam" id="PF25057">
    <property type="entry name" value="CUT_N"/>
    <property type="match status" value="1"/>
</dbReference>
<dbReference type="PROSITE" id="PS51034">
    <property type="entry name" value="ZP_2"/>
    <property type="match status" value="1"/>
</dbReference>
<evidence type="ECO:0000256" key="6">
    <source>
        <dbReference type="ARBA" id="ARBA00022989"/>
    </source>
</evidence>
<dbReference type="Proteomes" id="UP000887566">
    <property type="component" value="Unplaced"/>
</dbReference>
<evidence type="ECO:0000256" key="8">
    <source>
        <dbReference type="SAM" id="Phobius"/>
    </source>
</evidence>
<reference evidence="12" key="1">
    <citation type="submission" date="2022-11" db="UniProtKB">
        <authorList>
            <consortium name="WormBaseParasite"/>
        </authorList>
    </citation>
    <scope>IDENTIFICATION</scope>
</reference>
<evidence type="ECO:0000256" key="9">
    <source>
        <dbReference type="SAM" id="SignalP"/>
    </source>
</evidence>
<proteinExistence type="predicted"/>
<evidence type="ECO:0000313" key="12">
    <source>
        <dbReference type="WBParaSite" id="PSAMB.scaffold1330size32858.g12606.t1"/>
    </source>
</evidence>
<dbReference type="InterPro" id="IPR057475">
    <property type="entry name" value="CUT_C"/>
</dbReference>
<evidence type="ECO:0000256" key="2">
    <source>
        <dbReference type="ARBA" id="ARBA00022460"/>
    </source>
</evidence>
<protein>
    <submittedName>
        <fullName evidence="12">ZP domain-containing protein</fullName>
    </submittedName>
</protein>
<feature type="signal peptide" evidence="9">
    <location>
        <begin position="1"/>
        <end position="36"/>
    </location>
</feature>
<sequence length="409" mass="45461">MRLLLTAVLARVHLPPSQAMSKLVLLFAALVSTVHSIPIPNGQIGKAEVECGEDTIDVVFLTQEIFEGRVYVVGHANESGCQTRDTGKKTTSITVRKDQCDVKTTRSSNPPGLFVNVKVMLSFHSEFVTKVDRGFEISCFYMEAEKTVTFPLTVSMRSLEPFTELAEMPRCRYEVLEPTTKEPLTVVAVGDKLLHKWTCDSSAPGLWCMTVHSCHVEDGTGTQFVILNDQGCSVDKFLLSNLEYGPGNLMAQKEAHAFKFADRVVVNFQCSVRLDIRDGECPHPVCPELRRRVVRSPHVPAERADDSTENIFAQPSVTDVDVRSQQLDVLDPKLDFGLNTNDLRLRSAIERAAEAVRPDAGRWAHHNQCVPIAILLLPCALCCALVLSMIIMIAILWRSNQRLKDPAAY</sequence>
<comment type="subcellular location">
    <subcellularLocation>
        <location evidence="1">Cell membrane</location>
        <topology evidence="1">Single-pass type I membrane protein</topology>
    </subcellularLocation>
</comment>
<dbReference type="PANTHER" id="PTHR22907">
    <property type="entry name" value="GH04558P"/>
    <property type="match status" value="1"/>
</dbReference>
<dbReference type="PANTHER" id="PTHR22907:SF16">
    <property type="entry name" value="ZP DOMAIN-CONTAINING PROTEIN"/>
    <property type="match status" value="1"/>
</dbReference>
<dbReference type="InterPro" id="IPR001507">
    <property type="entry name" value="ZP_dom"/>
</dbReference>
<evidence type="ECO:0000259" key="10">
    <source>
        <dbReference type="PROSITE" id="PS51034"/>
    </source>
</evidence>
<organism evidence="11 12">
    <name type="scientific">Plectus sambesii</name>
    <dbReference type="NCBI Taxonomy" id="2011161"/>
    <lineage>
        <taxon>Eukaryota</taxon>
        <taxon>Metazoa</taxon>
        <taxon>Ecdysozoa</taxon>
        <taxon>Nematoda</taxon>
        <taxon>Chromadorea</taxon>
        <taxon>Plectida</taxon>
        <taxon>Plectina</taxon>
        <taxon>Plectoidea</taxon>
        <taxon>Plectidae</taxon>
        <taxon>Plectus</taxon>
    </lineage>
</organism>
<dbReference type="WBParaSite" id="PSAMB.scaffold1330size32858.g12606.t1">
    <property type="protein sequence ID" value="PSAMB.scaffold1330size32858.g12606.t1"/>
    <property type="gene ID" value="PSAMB.scaffold1330size32858.g12606"/>
</dbReference>
<keyword evidence="2" id="KW-0193">Cuticle</keyword>
<keyword evidence="11" id="KW-1185">Reference proteome</keyword>
<keyword evidence="3" id="KW-1003">Cell membrane</keyword>
<evidence type="ECO:0000256" key="3">
    <source>
        <dbReference type="ARBA" id="ARBA00022475"/>
    </source>
</evidence>
<name>A0A914UX55_9BILA</name>
<evidence type="ECO:0000256" key="7">
    <source>
        <dbReference type="ARBA" id="ARBA00023136"/>
    </source>
</evidence>
<dbReference type="GO" id="GO:0042302">
    <property type="term" value="F:structural constituent of cuticle"/>
    <property type="evidence" value="ECO:0007669"/>
    <property type="project" value="UniProtKB-KW"/>
</dbReference>
<dbReference type="AlphaFoldDB" id="A0A914UX55"/>
<dbReference type="Pfam" id="PF25301">
    <property type="entry name" value="CUT_C"/>
    <property type="match status" value="1"/>
</dbReference>
<dbReference type="InterPro" id="IPR056953">
    <property type="entry name" value="CUT_N"/>
</dbReference>
<keyword evidence="6 8" id="KW-1133">Transmembrane helix</keyword>
<feature type="transmembrane region" description="Helical" evidence="8">
    <location>
        <begin position="372"/>
        <end position="397"/>
    </location>
</feature>
<dbReference type="SMART" id="SM00241">
    <property type="entry name" value="ZP"/>
    <property type="match status" value="1"/>
</dbReference>
<keyword evidence="7 8" id="KW-0472">Membrane</keyword>
<feature type="chain" id="PRO_5037654988" evidence="9">
    <location>
        <begin position="37"/>
        <end position="409"/>
    </location>
</feature>
<evidence type="ECO:0000313" key="11">
    <source>
        <dbReference type="Proteomes" id="UP000887566"/>
    </source>
</evidence>
<dbReference type="GO" id="GO:0005886">
    <property type="term" value="C:plasma membrane"/>
    <property type="evidence" value="ECO:0007669"/>
    <property type="project" value="UniProtKB-SubCell"/>
</dbReference>
<accession>A0A914UX55</accession>
<keyword evidence="4 8" id="KW-0812">Transmembrane</keyword>
<evidence type="ECO:0000256" key="1">
    <source>
        <dbReference type="ARBA" id="ARBA00004251"/>
    </source>
</evidence>
<keyword evidence="5 9" id="KW-0732">Signal</keyword>